<evidence type="ECO:0000256" key="2">
    <source>
        <dbReference type="ARBA" id="ARBA00004496"/>
    </source>
</evidence>
<dbReference type="InterPro" id="IPR029028">
    <property type="entry name" value="Alpha/beta_knot_MTases"/>
</dbReference>
<dbReference type="AlphaFoldDB" id="A0A1I5UG72"/>
<dbReference type="GO" id="GO:0052906">
    <property type="term" value="F:tRNA (guanine(37)-N1)-methyltransferase activity"/>
    <property type="evidence" value="ECO:0007669"/>
    <property type="project" value="UniProtKB-UniRule"/>
</dbReference>
<comment type="function">
    <text evidence="1 15 17">Specifically methylates guanosine-37 in various tRNAs.</text>
</comment>
<evidence type="ECO:0000256" key="7">
    <source>
        <dbReference type="ARBA" id="ARBA00022490"/>
    </source>
</evidence>
<comment type="catalytic activity">
    <reaction evidence="14 15 17">
        <text>guanosine(37) in tRNA + S-adenosyl-L-methionine = N(1)-methylguanosine(37) in tRNA + S-adenosyl-L-homocysteine + H(+)</text>
        <dbReference type="Rhea" id="RHEA:36899"/>
        <dbReference type="Rhea" id="RHEA-COMP:10145"/>
        <dbReference type="Rhea" id="RHEA-COMP:10147"/>
        <dbReference type="ChEBI" id="CHEBI:15378"/>
        <dbReference type="ChEBI" id="CHEBI:57856"/>
        <dbReference type="ChEBI" id="CHEBI:59789"/>
        <dbReference type="ChEBI" id="CHEBI:73542"/>
        <dbReference type="ChEBI" id="CHEBI:74269"/>
        <dbReference type="EC" id="2.1.1.228"/>
    </reaction>
</comment>
<evidence type="ECO:0000256" key="1">
    <source>
        <dbReference type="ARBA" id="ARBA00002634"/>
    </source>
</evidence>
<dbReference type="EC" id="2.1.1.228" evidence="5 15"/>
<protein>
    <recommendedName>
        <fullName evidence="6 15">tRNA (guanine-N(1)-)-methyltransferase</fullName>
        <ecNumber evidence="5 15">2.1.1.228</ecNumber>
    </recommendedName>
    <alternativeName>
        <fullName evidence="12 15">M1G-methyltransferase</fullName>
    </alternativeName>
    <alternativeName>
        <fullName evidence="13 15">tRNA [GM37] methyltransferase</fullName>
    </alternativeName>
</protein>
<feature type="binding site" evidence="15 16">
    <location>
        <begin position="133"/>
        <end position="138"/>
    </location>
    <ligand>
        <name>S-adenosyl-L-methionine</name>
        <dbReference type="ChEBI" id="CHEBI:59789"/>
    </ligand>
</feature>
<dbReference type="PANTHER" id="PTHR46417:SF1">
    <property type="entry name" value="TRNA (GUANINE-N(1)-)-METHYLTRANSFERASE"/>
    <property type="match status" value="1"/>
</dbReference>
<evidence type="ECO:0000256" key="12">
    <source>
        <dbReference type="ARBA" id="ARBA00029736"/>
    </source>
</evidence>
<dbReference type="FunFam" id="3.40.1280.10:FF:000001">
    <property type="entry name" value="tRNA (guanine-N(1)-)-methyltransferase"/>
    <property type="match status" value="1"/>
</dbReference>
<comment type="subcellular location">
    <subcellularLocation>
        <location evidence="2 15 17">Cytoplasm</location>
    </subcellularLocation>
</comment>
<keyword evidence="9 15" id="KW-0808">Transferase</keyword>
<dbReference type="Pfam" id="PF01746">
    <property type="entry name" value="tRNA_m1G_MT"/>
    <property type="match status" value="1"/>
</dbReference>
<dbReference type="GO" id="GO:0002939">
    <property type="term" value="P:tRNA N1-guanine methylation"/>
    <property type="evidence" value="ECO:0007669"/>
    <property type="project" value="TreeGrafter"/>
</dbReference>
<keyword evidence="8 15" id="KW-0489">Methyltransferase</keyword>
<gene>
    <name evidence="15" type="primary">trmD</name>
    <name evidence="19" type="ORF">SAMN05216234_1618</name>
</gene>
<dbReference type="InterPro" id="IPR023148">
    <property type="entry name" value="tRNA_m1G_MeTrfase_C_sf"/>
</dbReference>
<evidence type="ECO:0000259" key="18">
    <source>
        <dbReference type="Pfam" id="PF01746"/>
    </source>
</evidence>
<dbReference type="NCBIfam" id="TIGR00088">
    <property type="entry name" value="trmD"/>
    <property type="match status" value="1"/>
</dbReference>
<evidence type="ECO:0000256" key="15">
    <source>
        <dbReference type="HAMAP-Rule" id="MF_00605"/>
    </source>
</evidence>
<dbReference type="InterPro" id="IPR002649">
    <property type="entry name" value="tRNA_m1G_MeTrfase_TrmD"/>
</dbReference>
<keyword evidence="20" id="KW-1185">Reference proteome</keyword>
<evidence type="ECO:0000256" key="10">
    <source>
        <dbReference type="ARBA" id="ARBA00022691"/>
    </source>
</evidence>
<evidence type="ECO:0000256" key="17">
    <source>
        <dbReference type="RuleBase" id="RU003464"/>
    </source>
</evidence>
<dbReference type="Proteomes" id="UP000199227">
    <property type="component" value="Unassembled WGS sequence"/>
</dbReference>
<evidence type="ECO:0000313" key="20">
    <source>
        <dbReference type="Proteomes" id="UP000199227"/>
    </source>
</evidence>
<reference evidence="19 20" key="1">
    <citation type="submission" date="2016-10" db="EMBL/GenBank/DDBJ databases">
        <authorList>
            <person name="de Groot N.N."/>
        </authorList>
    </citation>
    <scope>NUCLEOTIDE SEQUENCE [LARGE SCALE GENOMIC DNA]</scope>
    <source>
        <strain evidence="19 20">EP1-55-1</strain>
    </source>
</reference>
<dbReference type="Gene3D" id="3.40.1280.10">
    <property type="match status" value="1"/>
</dbReference>
<proteinExistence type="inferred from homology"/>
<evidence type="ECO:0000256" key="13">
    <source>
        <dbReference type="ARBA" id="ARBA00033392"/>
    </source>
</evidence>
<dbReference type="HAMAP" id="MF_00605">
    <property type="entry name" value="TrmD"/>
    <property type="match status" value="1"/>
</dbReference>
<dbReference type="InterPro" id="IPR016009">
    <property type="entry name" value="tRNA_MeTrfase_TRMD/TRM10"/>
</dbReference>
<keyword evidence="7 15" id="KW-0963">Cytoplasm</keyword>
<evidence type="ECO:0000256" key="9">
    <source>
        <dbReference type="ARBA" id="ARBA00022679"/>
    </source>
</evidence>
<dbReference type="STRING" id="223786.SAMN05216234_1618"/>
<evidence type="ECO:0000256" key="14">
    <source>
        <dbReference type="ARBA" id="ARBA00047783"/>
    </source>
</evidence>
<evidence type="ECO:0000313" key="19">
    <source>
        <dbReference type="EMBL" id="SFP94273.1"/>
    </source>
</evidence>
<keyword evidence="11 15" id="KW-0819">tRNA processing</keyword>
<dbReference type="RefSeq" id="WP_092914171.1">
    <property type="nucleotide sequence ID" value="NZ_CP136592.1"/>
</dbReference>
<evidence type="ECO:0000256" key="11">
    <source>
        <dbReference type="ARBA" id="ARBA00022694"/>
    </source>
</evidence>
<organism evidence="19 20">
    <name type="scientific">Hydrogenimonas thermophila</name>
    <dbReference type="NCBI Taxonomy" id="223786"/>
    <lineage>
        <taxon>Bacteria</taxon>
        <taxon>Pseudomonadati</taxon>
        <taxon>Campylobacterota</taxon>
        <taxon>Epsilonproteobacteria</taxon>
        <taxon>Campylobacterales</taxon>
        <taxon>Hydrogenimonadaceae</taxon>
        <taxon>Hydrogenimonas</taxon>
    </lineage>
</organism>
<evidence type="ECO:0000256" key="6">
    <source>
        <dbReference type="ARBA" id="ARBA00014679"/>
    </source>
</evidence>
<name>A0A1I5UG72_9BACT</name>
<dbReference type="PANTHER" id="PTHR46417">
    <property type="entry name" value="TRNA (GUANINE-N(1)-)-METHYLTRANSFERASE"/>
    <property type="match status" value="1"/>
</dbReference>
<dbReference type="InterPro" id="IPR029026">
    <property type="entry name" value="tRNA_m1G_MTases_N"/>
</dbReference>
<dbReference type="PIRSF" id="PIRSF000386">
    <property type="entry name" value="tRNA_mtase"/>
    <property type="match status" value="1"/>
</dbReference>
<dbReference type="CDD" id="cd18080">
    <property type="entry name" value="TrmD-like"/>
    <property type="match status" value="1"/>
</dbReference>
<comment type="subunit">
    <text evidence="4 15 17">Homodimer.</text>
</comment>
<evidence type="ECO:0000256" key="5">
    <source>
        <dbReference type="ARBA" id="ARBA00012807"/>
    </source>
</evidence>
<dbReference type="NCBIfam" id="NF000648">
    <property type="entry name" value="PRK00026.1"/>
    <property type="match status" value="1"/>
</dbReference>
<feature type="binding site" evidence="15 16">
    <location>
        <position position="113"/>
    </location>
    <ligand>
        <name>S-adenosyl-L-methionine</name>
        <dbReference type="ChEBI" id="CHEBI:59789"/>
    </ligand>
</feature>
<evidence type="ECO:0000256" key="3">
    <source>
        <dbReference type="ARBA" id="ARBA00007630"/>
    </source>
</evidence>
<dbReference type="EMBL" id="FOXB01000061">
    <property type="protein sequence ID" value="SFP94273.1"/>
    <property type="molecule type" value="Genomic_DNA"/>
</dbReference>
<feature type="domain" description="tRNA methyltransferase TRMD/TRM10-type" evidence="18">
    <location>
        <begin position="1"/>
        <end position="223"/>
    </location>
</feature>
<sequence length="238" mass="26817">MRFTFVTLFKQLLEGYFEDSILKRAAEKGLLTFDYLNPRDFTKDKHKKVDDTIAGGGAGMVMMAQPIYDALASLKNESPDVHIIFTTPVGKPFRQSDAKRLAKQKSHIAFVSGRYEGIDERVIEIFADECFSIGDYILTGGELPSLVMTDAISRIVPGVLGNADSLEAESFESLLLEAPSFTRPKTFHNLSIPSELLKGNHSKINALKKMMALSKTKYFRPERYLKFTQRESDEKSIY</sequence>
<keyword evidence="10 15" id="KW-0949">S-adenosyl-L-methionine</keyword>
<dbReference type="GO" id="GO:0005829">
    <property type="term" value="C:cytosol"/>
    <property type="evidence" value="ECO:0007669"/>
    <property type="project" value="TreeGrafter"/>
</dbReference>
<dbReference type="SUPFAM" id="SSF75217">
    <property type="entry name" value="alpha/beta knot"/>
    <property type="match status" value="1"/>
</dbReference>
<evidence type="ECO:0000256" key="8">
    <source>
        <dbReference type="ARBA" id="ARBA00022603"/>
    </source>
</evidence>
<evidence type="ECO:0000256" key="4">
    <source>
        <dbReference type="ARBA" id="ARBA00011738"/>
    </source>
</evidence>
<comment type="similarity">
    <text evidence="3 15 17">Belongs to the RNA methyltransferase TrmD family.</text>
</comment>
<dbReference type="Gene3D" id="1.10.1270.20">
    <property type="entry name" value="tRNA(m1g37)methyltransferase, domain 2"/>
    <property type="match status" value="1"/>
</dbReference>
<accession>A0A1I5UG72</accession>
<evidence type="ECO:0000256" key="16">
    <source>
        <dbReference type="PIRSR" id="PIRSR000386-1"/>
    </source>
</evidence>
<dbReference type="OrthoDB" id="9807416at2"/>